<accession>A8ZVR9</accession>
<evidence type="ECO:0000259" key="7">
    <source>
        <dbReference type="Pfam" id="PF00441"/>
    </source>
</evidence>
<dbReference type="AlphaFoldDB" id="A8ZVR9"/>
<dbReference type="InterPro" id="IPR009100">
    <property type="entry name" value="AcylCoA_DH/oxidase_NM_dom_sf"/>
</dbReference>
<dbReference type="HOGENOM" id="CLU_018204_0_2_7"/>
<evidence type="ECO:0000313" key="10">
    <source>
        <dbReference type="Proteomes" id="UP000008561"/>
    </source>
</evidence>
<evidence type="ECO:0000256" key="1">
    <source>
        <dbReference type="ARBA" id="ARBA00001974"/>
    </source>
</evidence>
<reference evidence="9 10" key="1">
    <citation type="submission" date="2007-10" db="EMBL/GenBank/DDBJ databases">
        <title>Complete sequence of Desulfococcus oleovorans Hxd3.</title>
        <authorList>
            <consortium name="US DOE Joint Genome Institute"/>
            <person name="Copeland A."/>
            <person name="Lucas S."/>
            <person name="Lapidus A."/>
            <person name="Barry K."/>
            <person name="Glavina del Rio T."/>
            <person name="Dalin E."/>
            <person name="Tice H."/>
            <person name="Pitluck S."/>
            <person name="Kiss H."/>
            <person name="Brettin T."/>
            <person name="Bruce D."/>
            <person name="Detter J.C."/>
            <person name="Han C."/>
            <person name="Schmutz J."/>
            <person name="Larimer F."/>
            <person name="Land M."/>
            <person name="Hauser L."/>
            <person name="Kyrpides N."/>
            <person name="Kim E."/>
            <person name="Wawrik B."/>
            <person name="Richardson P."/>
        </authorList>
    </citation>
    <scope>NUCLEOTIDE SEQUENCE [LARGE SCALE GENOMIC DNA]</scope>
    <source>
        <strain evidence="10">DSM 6200 / JCM 39069 / Hxd3</strain>
    </source>
</reference>
<dbReference type="PANTHER" id="PTHR43884">
    <property type="entry name" value="ACYL-COA DEHYDROGENASE"/>
    <property type="match status" value="1"/>
</dbReference>
<gene>
    <name evidence="9" type="ordered locus">Dole_0818</name>
</gene>
<dbReference type="InterPro" id="IPR036250">
    <property type="entry name" value="AcylCo_DH-like_C"/>
</dbReference>
<dbReference type="Gene3D" id="2.40.110.10">
    <property type="entry name" value="Butyryl-CoA Dehydrogenase, subunit A, domain 2"/>
    <property type="match status" value="1"/>
</dbReference>
<dbReference type="InterPro" id="IPR046373">
    <property type="entry name" value="Acyl-CoA_Oxase/DH_mid-dom_sf"/>
</dbReference>
<feature type="domain" description="Acyl-CoA dehydrogenase/oxidase C-terminal" evidence="7">
    <location>
        <begin position="280"/>
        <end position="336"/>
    </location>
</feature>
<proteinExistence type="inferred from homology"/>
<keyword evidence="6" id="KW-0560">Oxidoreductase</keyword>
<comment type="subunit">
    <text evidence="3">Homotetramer.</text>
</comment>
<dbReference type="Gene3D" id="1.10.540.10">
    <property type="entry name" value="Acyl-CoA dehydrogenase/oxidase, N-terminal domain"/>
    <property type="match status" value="1"/>
</dbReference>
<dbReference type="InterPro" id="IPR009075">
    <property type="entry name" value="AcylCo_DH/oxidase_C"/>
</dbReference>
<evidence type="ECO:0000313" key="9">
    <source>
        <dbReference type="EMBL" id="ABW66628.1"/>
    </source>
</evidence>
<protein>
    <submittedName>
        <fullName evidence="9">Acyl-CoA dehydrogenase domain protein</fullName>
    </submittedName>
</protein>
<dbReference type="OrthoDB" id="9765339at2"/>
<keyword evidence="10" id="KW-1185">Reference proteome</keyword>
<dbReference type="SUPFAM" id="SSF56645">
    <property type="entry name" value="Acyl-CoA dehydrogenase NM domain-like"/>
    <property type="match status" value="1"/>
</dbReference>
<dbReference type="PANTHER" id="PTHR43884:SF12">
    <property type="entry name" value="ISOVALERYL-COA DEHYDROGENASE, MITOCHONDRIAL-RELATED"/>
    <property type="match status" value="1"/>
</dbReference>
<dbReference type="eggNOG" id="COG1960">
    <property type="taxonomic scope" value="Bacteria"/>
</dbReference>
<evidence type="ECO:0000256" key="4">
    <source>
        <dbReference type="ARBA" id="ARBA00022630"/>
    </source>
</evidence>
<dbReference type="SUPFAM" id="SSF47203">
    <property type="entry name" value="Acyl-CoA dehydrogenase C-terminal domain-like"/>
    <property type="match status" value="1"/>
</dbReference>
<evidence type="ECO:0000256" key="5">
    <source>
        <dbReference type="ARBA" id="ARBA00022827"/>
    </source>
</evidence>
<dbReference type="CDD" id="cd00567">
    <property type="entry name" value="ACAD"/>
    <property type="match status" value="1"/>
</dbReference>
<organism evidence="9 10">
    <name type="scientific">Desulfosudis oleivorans (strain DSM 6200 / JCM 39069 / Hxd3)</name>
    <name type="common">Desulfococcus oleovorans</name>
    <dbReference type="NCBI Taxonomy" id="96561"/>
    <lineage>
        <taxon>Bacteria</taxon>
        <taxon>Pseudomonadati</taxon>
        <taxon>Thermodesulfobacteriota</taxon>
        <taxon>Desulfobacteria</taxon>
        <taxon>Desulfobacterales</taxon>
        <taxon>Desulfosudaceae</taxon>
        <taxon>Desulfosudis</taxon>
    </lineage>
</organism>
<evidence type="ECO:0000259" key="8">
    <source>
        <dbReference type="Pfam" id="PF02770"/>
    </source>
</evidence>
<feature type="domain" description="Acyl-CoA dehydrogenase/oxidase C-terminal" evidence="7">
    <location>
        <begin position="406"/>
        <end position="463"/>
    </location>
</feature>
<dbReference type="GO" id="GO:0003995">
    <property type="term" value="F:acyl-CoA dehydrogenase activity"/>
    <property type="evidence" value="ECO:0007669"/>
    <property type="project" value="TreeGrafter"/>
</dbReference>
<dbReference type="RefSeq" id="WP_012174246.1">
    <property type="nucleotide sequence ID" value="NC_009943.1"/>
</dbReference>
<dbReference type="STRING" id="96561.Dole_0818"/>
<dbReference type="Proteomes" id="UP000008561">
    <property type="component" value="Chromosome"/>
</dbReference>
<dbReference type="InterPro" id="IPR037069">
    <property type="entry name" value="AcylCoA_DH/ox_N_sf"/>
</dbReference>
<dbReference type="EMBL" id="CP000859">
    <property type="protein sequence ID" value="ABW66628.1"/>
    <property type="molecule type" value="Genomic_DNA"/>
</dbReference>
<dbReference type="GO" id="GO:0050660">
    <property type="term" value="F:flavin adenine dinucleotide binding"/>
    <property type="evidence" value="ECO:0007669"/>
    <property type="project" value="InterPro"/>
</dbReference>
<evidence type="ECO:0000256" key="6">
    <source>
        <dbReference type="RuleBase" id="RU362125"/>
    </source>
</evidence>
<keyword evidence="5 6" id="KW-0274">FAD</keyword>
<sequence length="470" mass="51185">MSFHELDPTLSGEAVFLAESAREFGQAVMRPAGIALDRLHDPSDVIAEGSVLWDVVKGYREQGFHRLMIPRAFGGWMGKVPPETGVLLNERFGHADAGLAVSLVVSGMPFAMAPFFNDAKIRRLARDYAEDKDGALVGCWGITEPDHGSDWPMGTTAQGSNPKMAPTLQAVRRGNEYVLNGQKSAWVSNGTIATHAMLHVGLDPSMGMHGQMLAFCPLDLPGISRGKPLNKVGQRALNQGEIFFSDVVLPKSHLLYHKPLPGGDSPFARGSLGIVNGETSIMISGLAQAAYDEAARYARENSGTAGASIKEDHVRLKLFEMFAQTEAVRAFVRRSTRFRESFLQPKISRVFPGSLVMSYESTFALAAKGLQAFFRMYDLSFKIKPVRGYLKKTWQSDRVKTRYGTGKYGVAAKVLATEAAFEIASAALEIVGDQGLTGRYPVEKMLRDARASMIEDGCNETLALAASEDL</sequence>
<name>A8ZVR9_DESOH</name>
<keyword evidence="4 6" id="KW-0285">Flavoprotein</keyword>
<dbReference type="Pfam" id="PF00441">
    <property type="entry name" value="Acyl-CoA_dh_1"/>
    <property type="match status" value="2"/>
</dbReference>
<dbReference type="Gene3D" id="1.20.140.10">
    <property type="entry name" value="Butyryl-CoA Dehydrogenase, subunit A, domain 3"/>
    <property type="match status" value="1"/>
</dbReference>
<comment type="similarity">
    <text evidence="2 6">Belongs to the acyl-CoA dehydrogenase family.</text>
</comment>
<comment type="cofactor">
    <cofactor evidence="1 6">
        <name>FAD</name>
        <dbReference type="ChEBI" id="CHEBI:57692"/>
    </cofactor>
</comment>
<dbReference type="Pfam" id="PF02770">
    <property type="entry name" value="Acyl-CoA_dh_M"/>
    <property type="match status" value="1"/>
</dbReference>
<dbReference type="KEGG" id="dol:Dole_0818"/>
<dbReference type="InterPro" id="IPR006091">
    <property type="entry name" value="Acyl-CoA_Oxase/DH_mid-dom"/>
</dbReference>
<evidence type="ECO:0000256" key="3">
    <source>
        <dbReference type="ARBA" id="ARBA00011881"/>
    </source>
</evidence>
<evidence type="ECO:0000256" key="2">
    <source>
        <dbReference type="ARBA" id="ARBA00009347"/>
    </source>
</evidence>
<feature type="domain" description="Acyl-CoA oxidase/dehydrogenase middle" evidence="8">
    <location>
        <begin position="139"/>
        <end position="247"/>
    </location>
</feature>